<keyword evidence="7" id="KW-0547">Nucleotide-binding</keyword>
<dbReference type="InterPro" id="IPR001789">
    <property type="entry name" value="Sig_transdc_resp-reg_receiver"/>
</dbReference>
<dbReference type="Gene3D" id="3.30.565.10">
    <property type="entry name" value="Histidine kinase-like ATPase, C-terminal domain"/>
    <property type="match status" value="1"/>
</dbReference>
<evidence type="ECO:0000256" key="9">
    <source>
        <dbReference type="ARBA" id="ARBA00022840"/>
    </source>
</evidence>
<reference evidence="12" key="1">
    <citation type="submission" date="2020-05" db="EMBL/GenBank/DDBJ databases">
        <title>Chitinophaga laudate sp. nov., isolated from a tropical peat swamp.</title>
        <authorList>
            <person name="Goh C.B.S."/>
            <person name="Lee M.S."/>
            <person name="Parimannan S."/>
            <person name="Pasbakhsh P."/>
            <person name="Yule C.M."/>
            <person name="Rajandas H."/>
            <person name="Loke S."/>
            <person name="Croft L."/>
            <person name="Tan J.B.L."/>
        </authorList>
    </citation>
    <scope>NUCLEOTIDE SEQUENCE</scope>
    <source>
        <strain evidence="12">Mgbs1</strain>
    </source>
</reference>
<evidence type="ECO:0000256" key="10">
    <source>
        <dbReference type="ARBA" id="ARBA00023012"/>
    </source>
</evidence>
<evidence type="ECO:0000256" key="11">
    <source>
        <dbReference type="ARBA" id="ARBA00023136"/>
    </source>
</evidence>
<dbReference type="EMBL" id="RIAR02000003">
    <property type="protein sequence ID" value="NSL91224.1"/>
    <property type="molecule type" value="Genomic_DNA"/>
</dbReference>
<dbReference type="InterPro" id="IPR003594">
    <property type="entry name" value="HATPase_dom"/>
</dbReference>
<comment type="subcellular location">
    <subcellularLocation>
        <location evidence="2">Cell membrane</location>
    </subcellularLocation>
</comment>
<dbReference type="SUPFAM" id="SSF52172">
    <property type="entry name" value="CheY-like"/>
    <property type="match status" value="1"/>
</dbReference>
<dbReference type="Pfam" id="PF00072">
    <property type="entry name" value="Response_reg"/>
    <property type="match status" value="1"/>
</dbReference>
<evidence type="ECO:0000256" key="6">
    <source>
        <dbReference type="ARBA" id="ARBA00022679"/>
    </source>
</evidence>
<evidence type="ECO:0000256" key="4">
    <source>
        <dbReference type="ARBA" id="ARBA00022475"/>
    </source>
</evidence>
<dbReference type="InterPro" id="IPR005467">
    <property type="entry name" value="His_kinase_dom"/>
</dbReference>
<dbReference type="FunFam" id="3.30.565.10:FF:000023">
    <property type="entry name" value="PAS domain-containing sensor histidine kinase"/>
    <property type="match status" value="1"/>
</dbReference>
<evidence type="ECO:0000256" key="5">
    <source>
        <dbReference type="ARBA" id="ARBA00022553"/>
    </source>
</evidence>
<comment type="catalytic activity">
    <reaction evidence="1">
        <text>ATP + protein L-histidine = ADP + protein N-phospho-L-histidine.</text>
        <dbReference type="EC" id="2.7.13.3"/>
    </reaction>
</comment>
<dbReference type="GO" id="GO:0000155">
    <property type="term" value="F:phosphorelay sensor kinase activity"/>
    <property type="evidence" value="ECO:0007669"/>
    <property type="project" value="InterPro"/>
</dbReference>
<dbReference type="PANTHER" id="PTHR43547:SF2">
    <property type="entry name" value="HYBRID SIGNAL TRANSDUCTION HISTIDINE KINASE C"/>
    <property type="match status" value="1"/>
</dbReference>
<keyword evidence="4" id="KW-1003">Cell membrane</keyword>
<gene>
    <name evidence="12" type="ORF">ECE50_030660</name>
</gene>
<keyword evidence="10" id="KW-0902">Two-component regulatory system</keyword>
<proteinExistence type="predicted"/>
<evidence type="ECO:0000256" key="1">
    <source>
        <dbReference type="ARBA" id="ARBA00000085"/>
    </source>
</evidence>
<evidence type="ECO:0000256" key="3">
    <source>
        <dbReference type="ARBA" id="ARBA00012438"/>
    </source>
</evidence>
<dbReference type="Proteomes" id="UP000281028">
    <property type="component" value="Unassembled WGS sequence"/>
</dbReference>
<dbReference type="EC" id="2.7.13.3" evidence="3"/>
<keyword evidence="8" id="KW-0418">Kinase</keyword>
<dbReference type="Pfam" id="PF02518">
    <property type="entry name" value="HATPase_c"/>
    <property type="match status" value="1"/>
</dbReference>
<dbReference type="AlphaFoldDB" id="A0A3S1AYG1"/>
<dbReference type="PANTHER" id="PTHR43547">
    <property type="entry name" value="TWO-COMPONENT HISTIDINE KINASE"/>
    <property type="match status" value="1"/>
</dbReference>
<dbReference type="OrthoDB" id="636661at2"/>
<organism evidence="12 13">
    <name type="scientific">Chitinophaga solisilvae</name>
    <dbReference type="NCBI Taxonomy" id="1233460"/>
    <lineage>
        <taxon>Bacteria</taxon>
        <taxon>Pseudomonadati</taxon>
        <taxon>Bacteroidota</taxon>
        <taxon>Chitinophagia</taxon>
        <taxon>Chitinophagales</taxon>
        <taxon>Chitinophagaceae</taxon>
        <taxon>Chitinophaga</taxon>
    </lineage>
</organism>
<dbReference type="CDD" id="cd00156">
    <property type="entry name" value="REC"/>
    <property type="match status" value="1"/>
</dbReference>
<keyword evidence="6" id="KW-0808">Transferase</keyword>
<dbReference type="InterPro" id="IPR036890">
    <property type="entry name" value="HATPase_C_sf"/>
</dbReference>
<evidence type="ECO:0000256" key="7">
    <source>
        <dbReference type="ARBA" id="ARBA00022741"/>
    </source>
</evidence>
<evidence type="ECO:0000256" key="8">
    <source>
        <dbReference type="ARBA" id="ARBA00022777"/>
    </source>
</evidence>
<dbReference type="GO" id="GO:0005524">
    <property type="term" value="F:ATP binding"/>
    <property type="evidence" value="ECO:0007669"/>
    <property type="project" value="UniProtKB-KW"/>
</dbReference>
<evidence type="ECO:0000313" key="12">
    <source>
        <dbReference type="EMBL" id="NSL91224.1"/>
    </source>
</evidence>
<dbReference type="InterPro" id="IPR036097">
    <property type="entry name" value="HisK_dim/P_sf"/>
</dbReference>
<dbReference type="GO" id="GO:0005886">
    <property type="term" value="C:plasma membrane"/>
    <property type="evidence" value="ECO:0007669"/>
    <property type="project" value="UniProtKB-SubCell"/>
</dbReference>
<keyword evidence="5" id="KW-0597">Phosphoprotein</keyword>
<dbReference type="PRINTS" id="PR00344">
    <property type="entry name" value="BCTRLSENSOR"/>
</dbReference>
<name>A0A3S1AYG1_9BACT</name>
<protein>
    <recommendedName>
        <fullName evidence="3">histidine kinase</fullName>
        <ecNumber evidence="3">2.7.13.3</ecNumber>
    </recommendedName>
</protein>
<evidence type="ECO:0000256" key="2">
    <source>
        <dbReference type="ARBA" id="ARBA00004236"/>
    </source>
</evidence>
<dbReference type="SUPFAM" id="SSF47384">
    <property type="entry name" value="Homodimeric domain of signal transducing histidine kinase"/>
    <property type="match status" value="1"/>
</dbReference>
<evidence type="ECO:0000313" key="13">
    <source>
        <dbReference type="Proteomes" id="UP000281028"/>
    </source>
</evidence>
<dbReference type="SUPFAM" id="SSF55874">
    <property type="entry name" value="ATPase domain of HSP90 chaperone/DNA topoisomerase II/histidine kinase"/>
    <property type="match status" value="1"/>
</dbReference>
<dbReference type="PROSITE" id="PS50109">
    <property type="entry name" value="HIS_KIN"/>
    <property type="match status" value="1"/>
</dbReference>
<dbReference type="InterPro" id="IPR011006">
    <property type="entry name" value="CheY-like_superfamily"/>
</dbReference>
<comment type="caution">
    <text evidence="12">The sequence shown here is derived from an EMBL/GenBank/DDBJ whole genome shotgun (WGS) entry which is preliminary data.</text>
</comment>
<dbReference type="Gene3D" id="3.40.50.2300">
    <property type="match status" value="1"/>
</dbReference>
<keyword evidence="9" id="KW-0067">ATP-binding</keyword>
<dbReference type="SMART" id="SM00448">
    <property type="entry name" value="REC"/>
    <property type="match status" value="1"/>
</dbReference>
<keyword evidence="13" id="KW-1185">Reference proteome</keyword>
<keyword evidence="11" id="KW-0472">Membrane</keyword>
<dbReference type="InterPro" id="IPR004358">
    <property type="entry name" value="Sig_transdc_His_kin-like_C"/>
</dbReference>
<accession>A0A3S1AYG1</accession>
<dbReference type="Gene3D" id="1.10.287.130">
    <property type="match status" value="1"/>
</dbReference>
<dbReference type="SMART" id="SM00387">
    <property type="entry name" value="HATPase_c"/>
    <property type="match status" value="1"/>
</dbReference>
<dbReference type="PROSITE" id="PS50110">
    <property type="entry name" value="RESPONSE_REGULATORY"/>
    <property type="match status" value="1"/>
</dbReference>
<sequence length="584" mass="64866">MIKKLINIPSAKETFILAPEGSKAIGRIINIIAYSTALLASVMAPILYGMSGQKIILYAGFIESLCFLAVPLLRYRKQLTAAITLCFTLQSLAVLYFGLLLTPIAPIWAMGLFLSLVALLIFSSRKAKIAALVFVVLIILALELNYQFEFISPITLSVRYEQLLRRLVIGTVLFLNSIMLFFYMKQLQIKQQEIDENTAALQKAKEELQNYTSFVTHEMRSSLNVIYGITEHYKPAIMNHQPDEAMAMEVKHFQLLRLATGELLDLVGNVLNWREIESGANRVLINEAFNLKQFISDISEFFTEQAAQRHVLFAASIPSQLPPAIIADATKLRRVISNLLTNAIKFTAAQTTVTLHVAFRDNTLELAVSDQGKGLTTEQQRDIFQPFYKGTNKYYEGNGLGLPITKALIEKMGGDITVQSKPDEGSTFTVTIPVKTTELPVARSKKTEENISRQFTGIAALYIEDEILSRAIMKMHLTQLGITHYEADSYEQAAGIILQHRPDIILLDGSLPHTSAVDVLRQLQALPEAQHIPVIIVSGTATPEFVGATLKAGAKDYLLKPVSPLVLKNSIQKILAQDTYANPL</sequence>